<evidence type="ECO:0000256" key="4">
    <source>
        <dbReference type="ARBA" id="ARBA00011881"/>
    </source>
</evidence>
<dbReference type="PANTHER" id="PTHR12598:SF0">
    <property type="entry name" value="COPPER HOMEOSTASIS PROTEIN CUTC HOMOLOG"/>
    <property type="match status" value="1"/>
</dbReference>
<evidence type="ECO:0000256" key="6">
    <source>
        <dbReference type="ARBA" id="ARBA00022490"/>
    </source>
</evidence>
<dbReference type="InterPro" id="IPR036822">
    <property type="entry name" value="CutC-like_dom_sf"/>
</dbReference>
<evidence type="ECO:0007829" key="14">
    <source>
        <dbReference type="PeptideAtlas" id="A0A8I5ZQP8"/>
    </source>
</evidence>
<dbReference type="GeneTree" id="ENSGT00390000008454"/>
<keyword evidence="14" id="KW-1267">Proteomics identification</keyword>
<evidence type="ECO:0000313" key="11">
    <source>
        <dbReference type="Ensembl" id="ENSRNOP00000080809.1"/>
    </source>
</evidence>
<reference evidence="11" key="1">
    <citation type="submission" date="2024-01" db="EMBL/GenBank/DDBJ databases">
        <title>GRCr8: a new rat reference genome assembly contstructed from accurate long reads and long range scaffolding.</title>
        <authorList>
            <person name="Doris P.A."/>
            <person name="Kalbfleisch T."/>
            <person name="Li K."/>
            <person name="Howe K."/>
            <person name="Wood J."/>
        </authorList>
    </citation>
    <scope>NUCLEOTIDE SEQUENCE [LARGE SCALE GENOMIC DNA]</scope>
    <source>
        <strain evidence="11">Brown Norway</strain>
    </source>
</reference>
<dbReference type="AlphaFoldDB" id="A0A8I5ZQP8"/>
<evidence type="ECO:0000256" key="7">
    <source>
        <dbReference type="ARBA" id="ARBA00022723"/>
    </source>
</evidence>
<dbReference type="RGD" id="1304966">
    <property type="gene designation" value="Cutc"/>
</dbReference>
<keyword evidence="7" id="KW-0479">Metal-binding</keyword>
<dbReference type="SUPFAM" id="SSF110395">
    <property type="entry name" value="CutC-like"/>
    <property type="match status" value="1"/>
</dbReference>
<dbReference type="FunFam" id="3.20.20.380:FF:000002">
    <property type="entry name" value="copper homeostasis protein cutC homolog"/>
    <property type="match status" value="1"/>
</dbReference>
<comment type="subcellular location">
    <subcellularLocation>
        <location evidence="2">Cytoplasm</location>
    </subcellularLocation>
    <subcellularLocation>
        <location evidence="1">Nucleus</location>
    </subcellularLocation>
</comment>
<accession>A0A8I5ZQP8</accession>
<comment type="subunit">
    <text evidence="4">Homotetramer.</text>
</comment>
<keyword evidence="6" id="KW-0963">Cytoplasm</keyword>
<keyword evidence="9" id="KW-0539">Nucleus</keyword>
<evidence type="ECO:0000256" key="10">
    <source>
        <dbReference type="ARBA" id="ARBA00055012"/>
    </source>
</evidence>
<organism evidence="11 12">
    <name type="scientific">Rattus norvegicus</name>
    <name type="common">Rat</name>
    <dbReference type="NCBI Taxonomy" id="10116"/>
    <lineage>
        <taxon>Eukaryota</taxon>
        <taxon>Metazoa</taxon>
        <taxon>Chordata</taxon>
        <taxon>Craniata</taxon>
        <taxon>Vertebrata</taxon>
        <taxon>Euteleostomi</taxon>
        <taxon>Mammalia</taxon>
        <taxon>Eutheria</taxon>
        <taxon>Euarchontoglires</taxon>
        <taxon>Glires</taxon>
        <taxon>Rodentia</taxon>
        <taxon>Myomorpha</taxon>
        <taxon>Muroidea</taxon>
        <taxon>Muridae</taxon>
        <taxon>Murinae</taxon>
        <taxon>Rattus</taxon>
    </lineage>
</organism>
<dbReference type="Pfam" id="PF03932">
    <property type="entry name" value="CutC"/>
    <property type="match status" value="1"/>
</dbReference>
<dbReference type="AGR" id="RGD:1304966"/>
<evidence type="ECO:0000256" key="9">
    <source>
        <dbReference type="ARBA" id="ARBA00023242"/>
    </source>
</evidence>
<evidence type="ECO:0000256" key="1">
    <source>
        <dbReference type="ARBA" id="ARBA00004123"/>
    </source>
</evidence>
<evidence type="ECO:0000313" key="13">
    <source>
        <dbReference type="RGD" id="1304966"/>
    </source>
</evidence>
<reference evidence="11" key="3">
    <citation type="submission" date="2025-09" db="UniProtKB">
        <authorList>
            <consortium name="Ensembl"/>
        </authorList>
    </citation>
    <scope>IDENTIFICATION</scope>
    <source>
        <strain evidence="11">Brown Norway</strain>
    </source>
</reference>
<protein>
    <recommendedName>
        <fullName evidence="5">Copper homeostasis protein cutC homolog</fullName>
    </recommendedName>
</protein>
<evidence type="ECO:0000256" key="5">
    <source>
        <dbReference type="ARBA" id="ARBA00019014"/>
    </source>
</evidence>
<dbReference type="GO" id="GO:0005634">
    <property type="term" value="C:nucleus"/>
    <property type="evidence" value="ECO:0007669"/>
    <property type="project" value="UniProtKB-SubCell"/>
</dbReference>
<evidence type="ECO:0000256" key="3">
    <source>
        <dbReference type="ARBA" id="ARBA00007768"/>
    </source>
</evidence>
<dbReference type="Proteomes" id="UP000002494">
    <property type="component" value="Chromosome 1"/>
</dbReference>
<dbReference type="Gene3D" id="3.20.20.380">
    <property type="entry name" value="Copper homeostasis (CutC) domain"/>
    <property type="match status" value="1"/>
</dbReference>
<dbReference type="PANTHER" id="PTHR12598">
    <property type="entry name" value="COPPER HOMEOSTASIS PROTEIN CUTC"/>
    <property type="match status" value="1"/>
</dbReference>
<name>A0A8I5ZQP8_RAT</name>
<comment type="function">
    <text evidence="10">May play a role in copper homeostasis. Can bind one Cu(1+) per subunit.</text>
</comment>
<dbReference type="InterPro" id="IPR005627">
    <property type="entry name" value="CutC-like"/>
</dbReference>
<evidence type="ECO:0000313" key="12">
    <source>
        <dbReference type="Proteomes" id="UP000002494"/>
    </source>
</evidence>
<proteinExistence type="evidence at protein level"/>
<evidence type="ECO:0000256" key="2">
    <source>
        <dbReference type="ARBA" id="ARBA00004496"/>
    </source>
</evidence>
<dbReference type="GO" id="GO:0005737">
    <property type="term" value="C:cytoplasm"/>
    <property type="evidence" value="ECO:0007669"/>
    <property type="project" value="UniProtKB-SubCell"/>
</dbReference>
<dbReference type="GO" id="GO:0046872">
    <property type="term" value="F:metal ion binding"/>
    <property type="evidence" value="ECO:0007669"/>
    <property type="project" value="UniProtKB-KW"/>
</dbReference>
<dbReference type="Ensembl" id="ENSRNOT00000104491.2">
    <property type="protein sequence ID" value="ENSRNOP00000080809.1"/>
    <property type="gene ID" value="ENSRNOG00000017298.8"/>
</dbReference>
<evidence type="ECO:0000256" key="8">
    <source>
        <dbReference type="ARBA" id="ARBA00023008"/>
    </source>
</evidence>
<keyword evidence="12" id="KW-1185">Reference proteome</keyword>
<reference evidence="11" key="2">
    <citation type="submission" date="2025-08" db="UniProtKB">
        <authorList>
            <consortium name="Ensembl"/>
        </authorList>
    </citation>
    <scope>IDENTIFICATION</scope>
    <source>
        <strain evidence="11">Brown Norway</strain>
    </source>
</reference>
<keyword evidence="8" id="KW-0186">Copper</keyword>
<comment type="similarity">
    <text evidence="3">Belongs to the CutC family.</text>
</comment>
<dbReference type="HAMAP" id="MF_00795">
    <property type="entry name" value="CutC"/>
    <property type="match status" value="1"/>
</dbReference>
<sequence>MKKGISCERKQAWISSGKAGAGNGFLMEVCVDSVESAVNAERGGADRIELCSGLLEGGTTPSMVKQSVQIPVFVMIRPRGGDFLYSDREVEVMKADIRLAKLYGADGLVFGALTEDGHIDQELCLSLVGKTLYLRSFDMVQDPMAALETLLTLGFERVLTSGCDSSALEGLPLIKQLTDQAKGRIVVMPGGGITVKNLQRILEGSGATEFHCSARSSRDSGMKFRNSSVAMGASLAHSEYSLKVTDVTKVRTLNAIAKDVLV</sequence>
<gene>
    <name evidence="11 13" type="primary">Cutc</name>
</gene>